<feature type="transmembrane region" description="Helical" evidence="1">
    <location>
        <begin position="236"/>
        <end position="255"/>
    </location>
</feature>
<feature type="transmembrane region" description="Helical" evidence="1">
    <location>
        <begin position="169"/>
        <end position="191"/>
    </location>
</feature>
<dbReference type="HOGENOM" id="CLU_029171_3_2_1"/>
<dbReference type="PANTHER" id="PTHR31061">
    <property type="entry name" value="LD22376P"/>
    <property type="match status" value="1"/>
</dbReference>
<evidence type="ECO:0000313" key="3">
    <source>
        <dbReference type="Proteomes" id="UP000014500"/>
    </source>
</evidence>
<evidence type="ECO:0000313" key="2">
    <source>
        <dbReference type="EnsemblMetazoa" id="SMAR015085-PA"/>
    </source>
</evidence>
<evidence type="ECO:0000256" key="1">
    <source>
        <dbReference type="SAM" id="Phobius"/>
    </source>
</evidence>
<keyword evidence="3" id="KW-1185">Reference proteome</keyword>
<dbReference type="PANTHER" id="PTHR31061:SF24">
    <property type="entry name" value="LD22376P"/>
    <property type="match status" value="1"/>
</dbReference>
<dbReference type="AlphaFoldDB" id="T1JMK5"/>
<evidence type="ECO:0008006" key="4">
    <source>
        <dbReference type="Google" id="ProtNLM"/>
    </source>
</evidence>
<organism evidence="2 3">
    <name type="scientific">Strigamia maritima</name>
    <name type="common">European centipede</name>
    <name type="synonym">Geophilus maritimus</name>
    <dbReference type="NCBI Taxonomy" id="126957"/>
    <lineage>
        <taxon>Eukaryota</taxon>
        <taxon>Metazoa</taxon>
        <taxon>Ecdysozoa</taxon>
        <taxon>Arthropoda</taxon>
        <taxon>Myriapoda</taxon>
        <taxon>Chilopoda</taxon>
        <taxon>Pleurostigmophora</taxon>
        <taxon>Geophilomorpha</taxon>
        <taxon>Linotaeniidae</taxon>
        <taxon>Strigamia</taxon>
    </lineage>
</organism>
<keyword evidence="1" id="KW-0812">Transmembrane</keyword>
<accession>T1JMK5</accession>
<dbReference type="EnsemblMetazoa" id="SMAR015085-RA">
    <property type="protein sequence ID" value="SMAR015085-PA"/>
    <property type="gene ID" value="SMAR015085"/>
</dbReference>
<dbReference type="Proteomes" id="UP000014500">
    <property type="component" value="Unassembled WGS sequence"/>
</dbReference>
<sequence>MGNFESRKTFQDFDLRNLHVDEAYLIVNSTLNQNQSLDLFELSSNCVKCAPTQIASSISSYFITKFDTKYKTTFSLTENATTQICSVSPSTGEFGIYELQVETGRECIWKTIKEPDNIYWPLLFALLFYLLLGITSICIDLIRKKFKFSNKTAKEEDEKVKKRLKSIDVFRGLSISLMIFVNMGGGGYMFFEHATWDGLLAADTLSLDHGCMHPNLDPIRSQINIIFNQNGIFQDFQTFNLSFLLGLMLGAGTKLESLRILGVLQRFSLTYLIVASICLFLSSWFEKDFKNPMKDVIRLFPHWIVIIIIIIIHTTITFCLPVPGCPTGYLGPGGDHLEGIYSNCSGGSAGYVDRLVLGAAHLFSRSTIKVSETLLI</sequence>
<feature type="transmembrane region" description="Helical" evidence="1">
    <location>
        <begin position="267"/>
        <end position="285"/>
    </location>
</feature>
<protein>
    <recommendedName>
        <fullName evidence="4">Heparan-alpha-glucosaminide N-acetyltransferase catalytic domain-containing protein</fullName>
    </recommendedName>
</protein>
<dbReference type="eggNOG" id="KOG4683">
    <property type="taxonomic scope" value="Eukaryota"/>
</dbReference>
<proteinExistence type="predicted"/>
<feature type="transmembrane region" description="Helical" evidence="1">
    <location>
        <begin position="300"/>
        <end position="320"/>
    </location>
</feature>
<reference evidence="3" key="1">
    <citation type="submission" date="2011-05" db="EMBL/GenBank/DDBJ databases">
        <authorList>
            <person name="Richards S.R."/>
            <person name="Qu J."/>
            <person name="Jiang H."/>
            <person name="Jhangiani S.N."/>
            <person name="Agravi P."/>
            <person name="Goodspeed R."/>
            <person name="Gross S."/>
            <person name="Mandapat C."/>
            <person name="Jackson L."/>
            <person name="Mathew T."/>
            <person name="Pu L."/>
            <person name="Thornton R."/>
            <person name="Saada N."/>
            <person name="Wilczek-Boney K.B."/>
            <person name="Lee S."/>
            <person name="Kovar C."/>
            <person name="Wu Y."/>
            <person name="Scherer S.E."/>
            <person name="Worley K.C."/>
            <person name="Muzny D.M."/>
            <person name="Gibbs R."/>
        </authorList>
    </citation>
    <scope>NUCLEOTIDE SEQUENCE</scope>
    <source>
        <strain evidence="3">Brora</strain>
    </source>
</reference>
<keyword evidence="1" id="KW-1133">Transmembrane helix</keyword>
<reference evidence="2" key="2">
    <citation type="submission" date="2015-02" db="UniProtKB">
        <authorList>
            <consortium name="EnsemblMetazoa"/>
        </authorList>
    </citation>
    <scope>IDENTIFICATION</scope>
</reference>
<keyword evidence="1" id="KW-0472">Membrane</keyword>
<name>T1JMK5_STRMM</name>
<dbReference type="STRING" id="126957.T1JMK5"/>
<dbReference type="PhylomeDB" id="T1JMK5"/>
<feature type="transmembrane region" description="Helical" evidence="1">
    <location>
        <begin position="118"/>
        <end position="142"/>
    </location>
</feature>
<dbReference type="OMA" id="NIVCELM"/>
<dbReference type="EMBL" id="JH431938">
    <property type="status" value="NOT_ANNOTATED_CDS"/>
    <property type="molecule type" value="Genomic_DNA"/>
</dbReference>